<dbReference type="KEGG" id="nmes:H9L09_08830"/>
<sequence>MTTSSSAVQPSREARFRAVYEATYDDLLRFAQRRVDLSHAEDVAADVFLVAWRRLDDMPDEVADARPWLFGVARATILNHRRGSRRRDALAVRLADAALTGDLHPGDDLAASRLDLAAAWAQLSDADQEAISLVVWEGLSSAQAGVVLGCSATAYRIRLSRARRSLRQHLEAATRSDSSVPPSAMTPEGPQR</sequence>
<dbReference type="Pfam" id="PF04542">
    <property type="entry name" value="Sigma70_r2"/>
    <property type="match status" value="1"/>
</dbReference>
<evidence type="ECO:0000259" key="7">
    <source>
        <dbReference type="Pfam" id="PF08281"/>
    </source>
</evidence>
<feature type="region of interest" description="Disordered" evidence="5">
    <location>
        <begin position="170"/>
        <end position="192"/>
    </location>
</feature>
<dbReference type="PANTHER" id="PTHR43133">
    <property type="entry name" value="RNA POLYMERASE ECF-TYPE SIGMA FACTO"/>
    <property type="match status" value="1"/>
</dbReference>
<dbReference type="Pfam" id="PF08281">
    <property type="entry name" value="Sigma70_r4_2"/>
    <property type="match status" value="1"/>
</dbReference>
<dbReference type="InterPro" id="IPR013325">
    <property type="entry name" value="RNA_pol_sigma_r2"/>
</dbReference>
<reference evidence="8 9" key="1">
    <citation type="submission" date="2020-08" db="EMBL/GenBank/DDBJ databases">
        <title>Genome sequence of Nocardioides mesophilus KACC 16243T.</title>
        <authorList>
            <person name="Hyun D.-W."/>
            <person name="Bae J.-W."/>
        </authorList>
    </citation>
    <scope>NUCLEOTIDE SEQUENCE [LARGE SCALE GENOMIC DNA]</scope>
    <source>
        <strain evidence="8 9">KACC 16243</strain>
    </source>
</reference>
<name>A0A7G9RFN4_9ACTN</name>
<feature type="domain" description="RNA polymerase sigma factor 70 region 4 type 2" evidence="7">
    <location>
        <begin position="115"/>
        <end position="166"/>
    </location>
</feature>
<dbReference type="RefSeq" id="WP_187580249.1">
    <property type="nucleotide sequence ID" value="NZ_CP060713.1"/>
</dbReference>
<evidence type="ECO:0000313" key="8">
    <source>
        <dbReference type="EMBL" id="QNN54409.1"/>
    </source>
</evidence>
<dbReference type="InterPro" id="IPR013249">
    <property type="entry name" value="RNA_pol_sigma70_r4_t2"/>
</dbReference>
<dbReference type="Gene3D" id="1.10.10.10">
    <property type="entry name" value="Winged helix-like DNA-binding domain superfamily/Winged helix DNA-binding domain"/>
    <property type="match status" value="1"/>
</dbReference>
<keyword evidence="3" id="KW-0731">Sigma factor</keyword>
<proteinExistence type="inferred from homology"/>
<keyword evidence="4" id="KW-0804">Transcription</keyword>
<dbReference type="AlphaFoldDB" id="A0A7G9RFN4"/>
<dbReference type="SUPFAM" id="SSF88659">
    <property type="entry name" value="Sigma3 and sigma4 domains of RNA polymerase sigma factors"/>
    <property type="match status" value="1"/>
</dbReference>
<dbReference type="NCBIfam" id="TIGR02937">
    <property type="entry name" value="sigma70-ECF"/>
    <property type="match status" value="1"/>
</dbReference>
<dbReference type="SUPFAM" id="SSF88946">
    <property type="entry name" value="Sigma2 domain of RNA polymerase sigma factors"/>
    <property type="match status" value="1"/>
</dbReference>
<gene>
    <name evidence="8" type="ORF">H9L09_08830</name>
</gene>
<evidence type="ECO:0000256" key="1">
    <source>
        <dbReference type="ARBA" id="ARBA00010641"/>
    </source>
</evidence>
<dbReference type="InterPro" id="IPR007627">
    <property type="entry name" value="RNA_pol_sigma70_r2"/>
</dbReference>
<dbReference type="GO" id="GO:0006352">
    <property type="term" value="P:DNA-templated transcription initiation"/>
    <property type="evidence" value="ECO:0007669"/>
    <property type="project" value="InterPro"/>
</dbReference>
<dbReference type="InterPro" id="IPR039425">
    <property type="entry name" value="RNA_pol_sigma-70-like"/>
</dbReference>
<evidence type="ECO:0000313" key="9">
    <source>
        <dbReference type="Proteomes" id="UP000515947"/>
    </source>
</evidence>
<organism evidence="8 9">
    <name type="scientific">Nocardioides mesophilus</name>
    <dbReference type="NCBI Taxonomy" id="433659"/>
    <lineage>
        <taxon>Bacteria</taxon>
        <taxon>Bacillati</taxon>
        <taxon>Actinomycetota</taxon>
        <taxon>Actinomycetes</taxon>
        <taxon>Propionibacteriales</taxon>
        <taxon>Nocardioidaceae</taxon>
        <taxon>Nocardioides</taxon>
    </lineage>
</organism>
<evidence type="ECO:0000256" key="5">
    <source>
        <dbReference type="SAM" id="MobiDB-lite"/>
    </source>
</evidence>
<protein>
    <submittedName>
        <fullName evidence="8">RNA polymerase sigma factor</fullName>
    </submittedName>
</protein>
<evidence type="ECO:0000256" key="2">
    <source>
        <dbReference type="ARBA" id="ARBA00023015"/>
    </source>
</evidence>
<dbReference type="GO" id="GO:0016987">
    <property type="term" value="F:sigma factor activity"/>
    <property type="evidence" value="ECO:0007669"/>
    <property type="project" value="UniProtKB-KW"/>
</dbReference>
<evidence type="ECO:0000256" key="4">
    <source>
        <dbReference type="ARBA" id="ARBA00023163"/>
    </source>
</evidence>
<dbReference type="InterPro" id="IPR013324">
    <property type="entry name" value="RNA_pol_sigma_r3/r4-like"/>
</dbReference>
<dbReference type="InterPro" id="IPR014284">
    <property type="entry name" value="RNA_pol_sigma-70_dom"/>
</dbReference>
<keyword evidence="9" id="KW-1185">Reference proteome</keyword>
<dbReference type="Proteomes" id="UP000515947">
    <property type="component" value="Chromosome"/>
</dbReference>
<dbReference type="PANTHER" id="PTHR43133:SF25">
    <property type="entry name" value="RNA POLYMERASE SIGMA FACTOR RFAY-RELATED"/>
    <property type="match status" value="1"/>
</dbReference>
<dbReference type="Gene3D" id="1.10.1740.10">
    <property type="match status" value="1"/>
</dbReference>
<comment type="similarity">
    <text evidence="1">Belongs to the sigma-70 factor family. ECF subfamily.</text>
</comment>
<evidence type="ECO:0000259" key="6">
    <source>
        <dbReference type="Pfam" id="PF04542"/>
    </source>
</evidence>
<dbReference type="EMBL" id="CP060713">
    <property type="protein sequence ID" value="QNN54409.1"/>
    <property type="molecule type" value="Genomic_DNA"/>
</dbReference>
<dbReference type="GO" id="GO:0003677">
    <property type="term" value="F:DNA binding"/>
    <property type="evidence" value="ECO:0007669"/>
    <property type="project" value="InterPro"/>
</dbReference>
<accession>A0A7G9RFN4</accession>
<dbReference type="InterPro" id="IPR036388">
    <property type="entry name" value="WH-like_DNA-bd_sf"/>
</dbReference>
<evidence type="ECO:0000256" key="3">
    <source>
        <dbReference type="ARBA" id="ARBA00023082"/>
    </source>
</evidence>
<keyword evidence="2" id="KW-0805">Transcription regulation</keyword>
<feature type="domain" description="RNA polymerase sigma-70 region 2" evidence="6">
    <location>
        <begin position="20"/>
        <end position="87"/>
    </location>
</feature>